<dbReference type="Proteomes" id="UP000245626">
    <property type="component" value="Unassembled WGS sequence"/>
</dbReference>
<keyword evidence="2" id="KW-1185">Reference proteome</keyword>
<protein>
    <submittedName>
        <fullName evidence="1">Uncharacterized protein</fullName>
    </submittedName>
</protein>
<dbReference type="EMBL" id="KZ820005">
    <property type="protein sequence ID" value="PWN49796.1"/>
    <property type="molecule type" value="Genomic_DNA"/>
</dbReference>
<sequence>MPSARTQSTSEKEVRNIGRSAKERDVKAEAAQQVDHDSDNESDDSDHADEGKPPSKSTNSSSKPGSASQVLVPVPGKPNEPMVTKRTLQNRKAQREFRKRREARVKELEERCRRFDQMGLEANVELQRVARRLKDENEALRGLLIRLGYGNMLSSVLDGLNGDGFAQGYTGADLAASVWSRAQEMQQLPQPELDLSRRRSSSDKEQVPHASAIAIPVDQSFPPISMVADSVNPSLLSDAAQGKRSAAVAFKGESFDSQPQSKRQQFKAQPEVSRPPTSAAKPSNASDAVDTNSPTLLSLNLSSTNQPASNEQSMRQDQGAKVETPNTTLRSFLHGLEPLQRMVGQAGGLTGSAMLGSQPQSQSSQLRDFGMPGLTFGSGLPTGSGASNLFPMPTHQNDALLNPNPIPFAFNLSNPKSPPDQSWWNQMGGGMLSPEGSSLLDEKAQAVAQATAGQGAQSPFDLSAFLTGGITPGGGFNFGPSGVPNSSDPGGGAGYDSGKEMGDEKKPQNGKRTSEGQRNGGAPMTQAEHAQMFLRLLEAKVAKGGDESPYTSLGFQPPSHHHQYLQQQRQRQQSQRRQSSGGLPIGSSWMDNGEEARSDESTPPSGSQASQMMSPPKLSPSNVYSRLAEHPAFLSTNAQELEELVDAISNGRSNSGSTGSLAQSTFASPMFGITPGIYQTGQPQRQQSRKQSLSGYAGGDNGVEVDEKAVNRVLGMLDRKQNMLGNNL</sequence>
<reference evidence="1 2" key="1">
    <citation type="journal article" date="2018" name="Mol. Biol. Evol.">
        <title>Broad Genomic Sampling Reveals a Smut Pathogenic Ancestry of the Fungal Clade Ustilaginomycotina.</title>
        <authorList>
            <person name="Kijpornyongpan T."/>
            <person name="Mondo S.J."/>
            <person name="Barry K."/>
            <person name="Sandor L."/>
            <person name="Lee J."/>
            <person name="Lipzen A."/>
            <person name="Pangilinan J."/>
            <person name="LaButti K."/>
            <person name="Hainaut M."/>
            <person name="Henrissat B."/>
            <person name="Grigoriev I.V."/>
            <person name="Spatafora J.W."/>
            <person name="Aime M.C."/>
        </authorList>
    </citation>
    <scope>NUCLEOTIDE SEQUENCE [LARGE SCALE GENOMIC DNA]</scope>
    <source>
        <strain evidence="1 2">SA 807</strain>
    </source>
</reference>
<accession>A0ACD0NVH1</accession>
<name>A0ACD0NVH1_9BASI</name>
<proteinExistence type="predicted"/>
<organism evidence="1 2">
    <name type="scientific">Violaceomyces palustris</name>
    <dbReference type="NCBI Taxonomy" id="1673888"/>
    <lineage>
        <taxon>Eukaryota</taxon>
        <taxon>Fungi</taxon>
        <taxon>Dikarya</taxon>
        <taxon>Basidiomycota</taxon>
        <taxon>Ustilaginomycotina</taxon>
        <taxon>Ustilaginomycetes</taxon>
        <taxon>Violaceomycetales</taxon>
        <taxon>Violaceomycetaceae</taxon>
        <taxon>Violaceomyces</taxon>
    </lineage>
</organism>
<evidence type="ECO:0000313" key="2">
    <source>
        <dbReference type="Proteomes" id="UP000245626"/>
    </source>
</evidence>
<gene>
    <name evidence="1" type="ORF">IE53DRAFT_362875</name>
</gene>
<evidence type="ECO:0000313" key="1">
    <source>
        <dbReference type="EMBL" id="PWN49796.1"/>
    </source>
</evidence>